<dbReference type="AlphaFoldDB" id="A0A2L0UHV6"/>
<dbReference type="EMBL" id="CP024915">
    <property type="protein sequence ID" value="AUZ88819.1"/>
    <property type="molecule type" value="Genomic_DNA"/>
</dbReference>
<feature type="transmembrane region" description="Helical" evidence="1">
    <location>
        <begin position="92"/>
        <end position="112"/>
    </location>
</feature>
<evidence type="ECO:0000313" key="2">
    <source>
        <dbReference type="EMBL" id="AUZ88819.1"/>
    </source>
</evidence>
<dbReference type="Proteomes" id="UP000239187">
    <property type="component" value="Chromosome"/>
</dbReference>
<keyword evidence="1" id="KW-0812">Transmembrane</keyword>
<protein>
    <submittedName>
        <fullName evidence="2">Uncharacterized protein</fullName>
    </submittedName>
</protein>
<gene>
    <name evidence="2" type="ORF">CVO76_15080</name>
</gene>
<organism evidence="2 3">
    <name type="scientific">Arthrobacter agilis</name>
    <dbReference type="NCBI Taxonomy" id="37921"/>
    <lineage>
        <taxon>Bacteria</taxon>
        <taxon>Bacillati</taxon>
        <taxon>Actinomycetota</taxon>
        <taxon>Actinomycetes</taxon>
        <taxon>Micrococcales</taxon>
        <taxon>Micrococcaceae</taxon>
        <taxon>Arthrobacter</taxon>
    </lineage>
</organism>
<name>A0A2L0UHV6_9MICC</name>
<evidence type="ECO:0000313" key="3">
    <source>
        <dbReference type="Proteomes" id="UP000239187"/>
    </source>
</evidence>
<sequence length="279" mass="30561">MQWFAIIAPLTTVATALSFWFGWTMTATRTAYFGIDQSILEYSTVDYLLRSADAIIVPAILILLVGVVCIGVYAVTASMIRRLTGLVPLRIGAWLLLLVGTVVTLLAVWSIFEEPPFATFFLFEPAVLGGGIGLCAYGFWVLRCLSALNNRETRHLPVWEKLGYVSVVLLVVVALFWACSLYAGALGTGRSREYARDLYQRPSVTVYSSQSLAIGSPVKEEVISSPDGKYRFKYTGLKFVTLSAGKYFLLPAGWSRTSGVAIILDDDAENRIEFNPGGG</sequence>
<feature type="transmembrane region" description="Helical" evidence="1">
    <location>
        <begin position="55"/>
        <end position="80"/>
    </location>
</feature>
<feature type="transmembrane region" description="Helical" evidence="1">
    <location>
        <begin position="118"/>
        <end position="142"/>
    </location>
</feature>
<reference evidence="2 3" key="1">
    <citation type="submission" date="2017-11" db="EMBL/GenBank/DDBJ databases">
        <title>Draft genome of Arthrobacter agilis strain UMCV2, a plant growth-promoting rhizobacterium and biocontrol capacity of phytopathogenic fungi.</title>
        <authorList>
            <person name="Martinez-Camara R."/>
            <person name="Santoyo G."/>
            <person name="Moreno-Hagelsieb G."/>
            <person name="Valencia-Cantero E."/>
        </authorList>
    </citation>
    <scope>NUCLEOTIDE SEQUENCE [LARGE SCALE GENOMIC DNA]</scope>
    <source>
        <strain evidence="2 3">UMCV2</strain>
    </source>
</reference>
<accession>A0A2L0UHV6</accession>
<evidence type="ECO:0000256" key="1">
    <source>
        <dbReference type="SAM" id="Phobius"/>
    </source>
</evidence>
<proteinExistence type="predicted"/>
<feature type="transmembrane region" description="Helical" evidence="1">
    <location>
        <begin position="162"/>
        <end position="183"/>
    </location>
</feature>
<keyword evidence="1" id="KW-0472">Membrane</keyword>
<keyword evidence="1" id="KW-1133">Transmembrane helix</keyword>